<evidence type="ECO:0000256" key="6">
    <source>
        <dbReference type="ARBA" id="ARBA00023136"/>
    </source>
</evidence>
<dbReference type="Gene3D" id="1.20.1080.10">
    <property type="entry name" value="Glycerol uptake facilitator protein"/>
    <property type="match status" value="1"/>
</dbReference>
<dbReference type="GO" id="GO:0015254">
    <property type="term" value="F:glycerol channel activity"/>
    <property type="evidence" value="ECO:0007669"/>
    <property type="project" value="TreeGrafter"/>
</dbReference>
<evidence type="ECO:0000256" key="8">
    <source>
        <dbReference type="SAM" id="Phobius"/>
    </source>
</evidence>
<dbReference type="InterPro" id="IPR050363">
    <property type="entry name" value="MIP/Aquaporin"/>
</dbReference>
<dbReference type="PANTHER" id="PTHR43829:SF9">
    <property type="entry name" value="AQUAPORIN-9"/>
    <property type="match status" value="1"/>
</dbReference>
<keyword evidence="5 8" id="KW-1133">Transmembrane helix</keyword>
<comment type="caution">
    <text evidence="9">The sequence shown here is derived from an EMBL/GenBank/DDBJ whole genome shotgun (WGS) entry which is preliminary data.</text>
</comment>
<dbReference type="Pfam" id="PF00230">
    <property type="entry name" value="MIP"/>
    <property type="match status" value="1"/>
</dbReference>
<keyword evidence="6 8" id="KW-0472">Membrane</keyword>
<evidence type="ECO:0000256" key="7">
    <source>
        <dbReference type="RuleBase" id="RU000477"/>
    </source>
</evidence>
<evidence type="ECO:0000256" key="3">
    <source>
        <dbReference type="ARBA" id="ARBA00022448"/>
    </source>
</evidence>
<evidence type="ECO:0000256" key="4">
    <source>
        <dbReference type="ARBA" id="ARBA00022692"/>
    </source>
</evidence>
<reference evidence="9" key="1">
    <citation type="submission" date="2019-04" db="EMBL/GenBank/DDBJ databases">
        <title>Evolution of Biomass-Degrading Anaerobic Consortia Revealed by Metagenomics.</title>
        <authorList>
            <person name="Peng X."/>
        </authorList>
    </citation>
    <scope>NUCLEOTIDE SEQUENCE</scope>
    <source>
        <strain evidence="9">SIG311</strain>
    </source>
</reference>
<gene>
    <name evidence="9" type="ORF">E7272_10195</name>
</gene>
<dbReference type="AlphaFoldDB" id="A0A927U8E1"/>
<feature type="transmembrane region" description="Helical" evidence="8">
    <location>
        <begin position="87"/>
        <end position="105"/>
    </location>
</feature>
<dbReference type="InterPro" id="IPR000425">
    <property type="entry name" value="MIP"/>
</dbReference>
<evidence type="ECO:0000256" key="2">
    <source>
        <dbReference type="ARBA" id="ARBA00006175"/>
    </source>
</evidence>
<feature type="transmembrane region" description="Helical" evidence="8">
    <location>
        <begin position="6"/>
        <end position="25"/>
    </location>
</feature>
<protein>
    <submittedName>
        <fullName evidence="9">Aquaporin family protein</fullName>
    </submittedName>
</protein>
<dbReference type="SUPFAM" id="SSF81338">
    <property type="entry name" value="Aquaporin-like"/>
    <property type="match status" value="1"/>
</dbReference>
<proteinExistence type="inferred from homology"/>
<evidence type="ECO:0000256" key="1">
    <source>
        <dbReference type="ARBA" id="ARBA00004141"/>
    </source>
</evidence>
<keyword evidence="4 7" id="KW-0812">Transmembrane</keyword>
<evidence type="ECO:0000256" key="5">
    <source>
        <dbReference type="ARBA" id="ARBA00022989"/>
    </source>
</evidence>
<comment type="subcellular location">
    <subcellularLocation>
        <location evidence="1">Membrane</location>
        <topology evidence="1">Multi-pass membrane protein</topology>
    </subcellularLocation>
</comment>
<dbReference type="PANTHER" id="PTHR43829">
    <property type="entry name" value="AQUAPORIN OR AQUAGLYCEROPORIN RELATED"/>
    <property type="match status" value="1"/>
</dbReference>
<keyword evidence="3 7" id="KW-0813">Transport</keyword>
<feature type="transmembrane region" description="Helical" evidence="8">
    <location>
        <begin position="164"/>
        <end position="185"/>
    </location>
</feature>
<feature type="transmembrane region" description="Helical" evidence="8">
    <location>
        <begin position="37"/>
        <end position="58"/>
    </location>
</feature>
<name>A0A927U8E1_9FIRM</name>
<feature type="transmembrane region" description="Helical" evidence="8">
    <location>
        <begin position="213"/>
        <end position="235"/>
    </location>
</feature>
<feature type="transmembrane region" description="Helical" evidence="8">
    <location>
        <begin position="132"/>
        <end position="152"/>
    </location>
</feature>
<dbReference type="InterPro" id="IPR023271">
    <property type="entry name" value="Aquaporin-like"/>
</dbReference>
<evidence type="ECO:0000313" key="10">
    <source>
        <dbReference type="Proteomes" id="UP000766246"/>
    </source>
</evidence>
<accession>A0A927U8E1</accession>
<comment type="similarity">
    <text evidence="2 7">Belongs to the MIP/aquaporin (TC 1.A.8) family.</text>
</comment>
<dbReference type="PRINTS" id="PR00783">
    <property type="entry name" value="MINTRINSICP"/>
</dbReference>
<sequence length="242" mass="24997">MSVYLGEFIGTIILVLLGDGVCCNVNLEKSGFKGGGAVHILIGWGMAVMVPAFAMSSFTGCPSAFNPAVTIGIALRTGDWSTVPGQIIAQLLGGFVGAAILILLYHDHINATGNDDTVRGCFCTAPSIPNPVLNFLSEFVATFVLVFTLALIPGAAGESNVSWVLVYGVIVACGASFGGLTGYAMNAARDSAPRLAYQLLAPNFGKKNANWGYGWIPLVAPICGGVVASLLYNALAAAQMFG</sequence>
<organism evidence="9 10">
    <name type="scientific">Pseudobutyrivibrio ruminis</name>
    <dbReference type="NCBI Taxonomy" id="46206"/>
    <lineage>
        <taxon>Bacteria</taxon>
        <taxon>Bacillati</taxon>
        <taxon>Bacillota</taxon>
        <taxon>Clostridia</taxon>
        <taxon>Lachnospirales</taxon>
        <taxon>Lachnospiraceae</taxon>
        <taxon>Pseudobutyrivibrio</taxon>
    </lineage>
</organism>
<evidence type="ECO:0000313" key="9">
    <source>
        <dbReference type="EMBL" id="MBE5920199.1"/>
    </source>
</evidence>
<dbReference type="GO" id="GO:0005886">
    <property type="term" value="C:plasma membrane"/>
    <property type="evidence" value="ECO:0007669"/>
    <property type="project" value="TreeGrafter"/>
</dbReference>
<dbReference type="EMBL" id="SVER01000026">
    <property type="protein sequence ID" value="MBE5920199.1"/>
    <property type="molecule type" value="Genomic_DNA"/>
</dbReference>
<dbReference type="Proteomes" id="UP000766246">
    <property type="component" value="Unassembled WGS sequence"/>
</dbReference>